<dbReference type="InterPro" id="IPR056907">
    <property type="entry name" value="UTP6_C"/>
</dbReference>
<reference evidence="8" key="1">
    <citation type="journal article" date="2018" name="J. Proteomics">
        <title>Exploring the molecular complexity of Triatoma dimidiata sialome.</title>
        <authorList>
            <person name="Santiago P.B."/>
            <person name="de Araujo C.N."/>
            <person name="Charneau S."/>
            <person name="Bastos I.M.D."/>
            <person name="Assumpcao T.C.F."/>
            <person name="Queiroz R.M.L."/>
            <person name="Praca Y.R."/>
            <person name="Cordeiro T.M."/>
            <person name="Garcia C.H.S."/>
            <person name="da Silva I.G."/>
            <person name="Raiol T."/>
            <person name="Motta F.N."/>
            <person name="de Araujo Oliveira J.V."/>
            <person name="de Sousa M.V."/>
            <person name="Ribeiro J.M.C."/>
            <person name="de Santana J.M."/>
        </authorList>
    </citation>
    <scope>NUCLEOTIDE SEQUENCE</scope>
    <source>
        <strain evidence="8">Santander</strain>
        <tissue evidence="8">Salivary glands</tissue>
    </source>
</reference>
<dbReference type="Pfam" id="PF08640">
    <property type="entry name" value="U3_assoc_6"/>
    <property type="match status" value="1"/>
</dbReference>
<dbReference type="InterPro" id="IPR011990">
    <property type="entry name" value="TPR-like_helical_dom_sf"/>
</dbReference>
<dbReference type="GO" id="GO:0032040">
    <property type="term" value="C:small-subunit processome"/>
    <property type="evidence" value="ECO:0007669"/>
    <property type="project" value="TreeGrafter"/>
</dbReference>
<evidence type="ECO:0000256" key="2">
    <source>
        <dbReference type="ARBA" id="ARBA00010734"/>
    </source>
</evidence>
<dbReference type="PANTHER" id="PTHR23271">
    <property type="entry name" value="HEPATOCELLULAR CARCINOMA-ASSOCIATED ANTIGEN 66"/>
    <property type="match status" value="1"/>
</dbReference>
<sequence>MAEYVEQNIEAMIPELELMEKMQLFDKNEIRAITKKRKEYEYKMQRVSKCKEDIMRYIQYEMDLMKLIRQKRVEKGLNSKKNNVDYAIANHINKLFNQAIRRFPSDVRIWLSYIKFCKQVRFYTCASRILDQMLELHGSAKPELYKLAAQWEFEECQCVEKARKFLLNGLHIHKDSKLLYKEAFKLELNYANLMRKELGKDENPKNDPLLEGKLAEVMYESAVKKITDINFVVELHSLTKEYTFTENLQEKILNDLKERFPKDELTWDTLAKRELYSSSKVNPDDSPLSQKDKIMNCEKVYEEACGAIPTQRMWNMFLDTVVQLNHDQTVLPNYKKNLFQRAFKEANKRGMLDEKYYLIWVDHLEGPKLYNTLKDGTKRLPQSVRLWEARLKFLLSKGEEKAGVKVFNEALATLESHEHALPLWKYMLKYWQITNPSKAENLFKEGIAADPSVSTPLKPLYLEWLTVNHGIVAARKVYSTLANMPPHCLEMHFKMAQLEDIQPQLSLKNIRKCHIFTTQQFGQTNTDVWMAYVKFEQKHGEPKNVSEIYSRAIKVLKPHLVDIFVSEFSLSKAECFTTPMPTTKIEVEEPMET</sequence>
<dbReference type="PANTHER" id="PTHR23271:SF1">
    <property type="entry name" value="U3 SMALL NUCLEOLAR RNA-ASSOCIATED PROTEIN 6 HOMOLOG"/>
    <property type="match status" value="1"/>
</dbReference>
<name>A0A0V0G6L9_TRIDM</name>
<evidence type="ECO:0000259" key="7">
    <source>
        <dbReference type="Pfam" id="PF24892"/>
    </source>
</evidence>
<dbReference type="InterPro" id="IPR003107">
    <property type="entry name" value="HAT"/>
</dbReference>
<dbReference type="EMBL" id="GECL01002385">
    <property type="protein sequence ID" value="JAP03739.1"/>
    <property type="molecule type" value="Transcribed_RNA"/>
</dbReference>
<dbReference type="GO" id="GO:0030515">
    <property type="term" value="F:snoRNA binding"/>
    <property type="evidence" value="ECO:0007669"/>
    <property type="project" value="InterPro"/>
</dbReference>
<keyword evidence="3" id="KW-0698">rRNA processing</keyword>
<dbReference type="AlphaFoldDB" id="A0A0V0G6L9"/>
<dbReference type="GO" id="GO:0034388">
    <property type="term" value="C:Pwp2p-containing subcomplex of 90S preribosome"/>
    <property type="evidence" value="ECO:0007669"/>
    <property type="project" value="TreeGrafter"/>
</dbReference>
<dbReference type="Gene3D" id="1.25.40.10">
    <property type="entry name" value="Tetratricopeptide repeat domain"/>
    <property type="match status" value="3"/>
</dbReference>
<comment type="similarity">
    <text evidence="2">Belongs to the UTP6 family.</text>
</comment>
<dbReference type="GO" id="GO:0000462">
    <property type="term" value="P:maturation of SSU-rRNA from tricistronic rRNA transcript (SSU-rRNA, 5.8S rRNA, LSU-rRNA)"/>
    <property type="evidence" value="ECO:0007669"/>
    <property type="project" value="InterPro"/>
</dbReference>
<dbReference type="InterPro" id="IPR055347">
    <property type="entry name" value="UTP6_N"/>
</dbReference>
<keyword evidence="4" id="KW-0677">Repeat</keyword>
<protein>
    <submittedName>
        <fullName evidence="8">Putative u3 small nucleolar rna-associated protein 6 log isoform x3</fullName>
    </submittedName>
</protein>
<evidence type="ECO:0000313" key="8">
    <source>
        <dbReference type="EMBL" id="JAP03739.1"/>
    </source>
</evidence>
<evidence type="ECO:0000256" key="3">
    <source>
        <dbReference type="ARBA" id="ARBA00022552"/>
    </source>
</evidence>
<feature type="domain" description="U3 small nucleolar RNA-associated protein 6 homolog C-terminal" evidence="7">
    <location>
        <begin position="296"/>
        <end position="556"/>
    </location>
</feature>
<proteinExistence type="inferred from homology"/>
<comment type="subcellular location">
    <subcellularLocation>
        <location evidence="1">Nucleus</location>
        <location evidence="1">Nucleolus</location>
    </subcellularLocation>
</comment>
<feature type="domain" description="U3 small nucleolar RNA-associated protein 6 N-terminal" evidence="6">
    <location>
        <begin position="9"/>
        <end position="90"/>
    </location>
</feature>
<organism evidence="8">
    <name type="scientific">Triatoma dimidiata</name>
    <name type="common">Kissing bug</name>
    <name type="synonym">Meccus dimidiatus</name>
    <dbReference type="NCBI Taxonomy" id="72491"/>
    <lineage>
        <taxon>Eukaryota</taxon>
        <taxon>Metazoa</taxon>
        <taxon>Ecdysozoa</taxon>
        <taxon>Arthropoda</taxon>
        <taxon>Hexapoda</taxon>
        <taxon>Insecta</taxon>
        <taxon>Pterygota</taxon>
        <taxon>Neoptera</taxon>
        <taxon>Paraneoptera</taxon>
        <taxon>Hemiptera</taxon>
        <taxon>Heteroptera</taxon>
        <taxon>Panheteroptera</taxon>
        <taxon>Cimicomorpha</taxon>
        <taxon>Reduviidae</taxon>
        <taxon>Triatominae</taxon>
        <taxon>Triatoma</taxon>
    </lineage>
</organism>
<evidence type="ECO:0000256" key="4">
    <source>
        <dbReference type="ARBA" id="ARBA00022737"/>
    </source>
</evidence>
<keyword evidence="5" id="KW-0539">Nucleus</keyword>
<evidence type="ECO:0000259" key="6">
    <source>
        <dbReference type="Pfam" id="PF08640"/>
    </source>
</evidence>
<accession>A0A0V0G6L9</accession>
<dbReference type="InterPro" id="IPR013949">
    <property type="entry name" value="Utp6"/>
</dbReference>
<dbReference type="SUPFAM" id="SSF48452">
    <property type="entry name" value="TPR-like"/>
    <property type="match status" value="2"/>
</dbReference>
<evidence type="ECO:0000256" key="5">
    <source>
        <dbReference type="ARBA" id="ARBA00023242"/>
    </source>
</evidence>
<dbReference type="SMART" id="SM00386">
    <property type="entry name" value="HAT"/>
    <property type="match status" value="8"/>
</dbReference>
<evidence type="ECO:0000256" key="1">
    <source>
        <dbReference type="ARBA" id="ARBA00004604"/>
    </source>
</evidence>
<dbReference type="Pfam" id="PF24892">
    <property type="entry name" value="UTP6_C"/>
    <property type="match status" value="1"/>
</dbReference>